<gene>
    <name evidence="1" type="ORF">Arno162_15</name>
</gene>
<proteinExistence type="predicted"/>
<sequence>MKKSLMERFDDLLSHLNSEENDMALELRADLEAFITNTNMSVAFLEALQDAGVDNWDGYRIAQQTLMMEE</sequence>
<dbReference type="InterPro" id="IPR058007">
    <property type="entry name" value="Gp5.9"/>
</dbReference>
<keyword evidence="2" id="KW-1185">Reference proteome</keyword>
<organism evidence="1 2">
    <name type="scientific">Pectobacterium phage Arno162</name>
    <dbReference type="NCBI Taxonomy" id="2500577"/>
    <lineage>
        <taxon>Viruses</taxon>
        <taxon>Duplodnaviria</taxon>
        <taxon>Heunggongvirae</taxon>
        <taxon>Uroviricota</taxon>
        <taxon>Caudoviricetes</taxon>
        <taxon>Andersonviridae</taxon>
        <taxon>Andersonviridae incertae sedis</taxon>
        <taxon>Arnovirus</taxon>
        <taxon>Arnovirus arno162</taxon>
    </lineage>
</organism>
<dbReference type="Pfam" id="PF25708">
    <property type="entry name" value="Phage_T7_Gp5_9"/>
    <property type="match status" value="1"/>
</dbReference>
<reference evidence="1 2" key="1">
    <citation type="submission" date="2018-12" db="EMBL/GenBank/DDBJ databases">
        <authorList>
            <person name="Shneider M.M."/>
            <person name="Kabilov M.R."/>
            <person name="Miroshnikov K.A."/>
        </authorList>
    </citation>
    <scope>NUCLEOTIDE SEQUENCE [LARGE SCALE GENOMIC DNA]</scope>
</reference>
<accession>A0A679A2J8</accession>
<name>A0A679A2J8_9CAUD</name>
<evidence type="ECO:0000313" key="2">
    <source>
        <dbReference type="Proteomes" id="UP000430872"/>
    </source>
</evidence>
<dbReference type="Proteomes" id="UP000430872">
    <property type="component" value="Segment"/>
</dbReference>
<protein>
    <submittedName>
        <fullName evidence="1">Uncharacterized protein</fullName>
    </submittedName>
</protein>
<evidence type="ECO:0000313" key="1">
    <source>
        <dbReference type="EMBL" id="AZV02055.1"/>
    </source>
</evidence>
<dbReference type="EMBL" id="MK290737">
    <property type="protein sequence ID" value="AZV02055.1"/>
    <property type="molecule type" value="Genomic_DNA"/>
</dbReference>